<evidence type="ECO:0000256" key="6">
    <source>
        <dbReference type="ARBA" id="ARBA00022927"/>
    </source>
</evidence>
<dbReference type="HOGENOM" id="CLU_003794_1_1_1"/>
<evidence type="ECO:0000256" key="1">
    <source>
        <dbReference type="ARBA" id="ARBA00004123"/>
    </source>
</evidence>
<dbReference type="GO" id="GO:0005737">
    <property type="term" value="C:cytoplasm"/>
    <property type="evidence" value="ECO:0007669"/>
    <property type="project" value="UniProtKB-SubCell"/>
</dbReference>
<keyword evidence="7" id="KW-0539">Nucleus</keyword>
<proteinExistence type="predicted"/>
<dbReference type="InterPro" id="IPR057672">
    <property type="entry name" value="TPR_IPO4/5"/>
</dbReference>
<reference evidence="12" key="1">
    <citation type="journal article" date="2013" name="Nat. Genet.">
        <title>The wheat powdery mildew genome shows the unique evolution of an obligate biotroph.</title>
        <authorList>
            <person name="Wicker T."/>
            <person name="Oberhaensli S."/>
            <person name="Parlange F."/>
            <person name="Buchmann J.P."/>
            <person name="Shatalina M."/>
            <person name="Roffler S."/>
            <person name="Ben-David R."/>
            <person name="Dolezel J."/>
            <person name="Simkova H."/>
            <person name="Schulze-Lefert P."/>
            <person name="Spanu P.D."/>
            <person name="Bruggmann R."/>
            <person name="Amselem J."/>
            <person name="Quesneville H."/>
            <person name="Ver Loren van Themaat E."/>
            <person name="Paape T."/>
            <person name="Shimizu K.K."/>
            <person name="Keller B."/>
        </authorList>
    </citation>
    <scope>NUCLEOTIDE SEQUENCE [LARGE SCALE GENOMIC DNA]</scope>
    <source>
        <strain evidence="12">96224</strain>
    </source>
</reference>
<dbReference type="InterPro" id="IPR021133">
    <property type="entry name" value="HEAT_type_2"/>
</dbReference>
<dbReference type="InterPro" id="IPR011989">
    <property type="entry name" value="ARM-like"/>
</dbReference>
<dbReference type="Proteomes" id="UP000053110">
    <property type="component" value="Unassembled WGS sequence"/>
</dbReference>
<dbReference type="EMBL" id="UIGY01000105">
    <property type="protein sequence ID" value="SUZ10982.1"/>
    <property type="molecule type" value="Genomic_DNA"/>
</dbReference>
<keyword evidence="5" id="KW-0677">Repeat</keyword>
<dbReference type="PROSITE" id="PS50077">
    <property type="entry name" value="HEAT_REPEAT"/>
    <property type="match status" value="2"/>
</dbReference>
<evidence type="ECO:0000313" key="11">
    <source>
        <dbReference type="EMBL" id="SUZ10982.1"/>
    </source>
</evidence>
<feature type="repeat" description="HEAT" evidence="8">
    <location>
        <begin position="389"/>
        <end position="427"/>
    </location>
</feature>
<reference evidence="10" key="2">
    <citation type="submission" date="2013-01" db="EMBL/GenBank/DDBJ databases">
        <title>The wheat powdery mildew genome reveals unique evolution of an obligate biotroph.</title>
        <authorList>
            <person name="Oberhaensli S."/>
            <person name="Wicker T."/>
            <person name="Keller B."/>
        </authorList>
    </citation>
    <scope>NUCLEOTIDE SEQUENCE</scope>
    <source>
        <strain evidence="10">96224</strain>
    </source>
</reference>
<keyword evidence="3" id="KW-0813">Transport</keyword>
<dbReference type="Gene3D" id="1.25.10.10">
    <property type="entry name" value="Leucine-rich Repeat Variant"/>
    <property type="match status" value="1"/>
</dbReference>
<dbReference type="AlphaFoldDB" id="A0A061HEZ3"/>
<dbReference type="GO" id="GO:0006606">
    <property type="term" value="P:protein import into nucleus"/>
    <property type="evidence" value="ECO:0007669"/>
    <property type="project" value="InterPro"/>
</dbReference>
<evidence type="ECO:0000313" key="10">
    <source>
        <dbReference type="EMBL" id="EPQ64206.1"/>
    </source>
</evidence>
<protein>
    <submittedName>
        <fullName evidence="11">Bgt-1404</fullName>
    </submittedName>
    <submittedName>
        <fullName evidence="10">Karyopherin beta</fullName>
    </submittedName>
</protein>
<evidence type="ECO:0000256" key="2">
    <source>
        <dbReference type="ARBA" id="ARBA00004496"/>
    </source>
</evidence>
<dbReference type="InterPro" id="IPR016024">
    <property type="entry name" value="ARM-type_fold"/>
</dbReference>
<evidence type="ECO:0000256" key="4">
    <source>
        <dbReference type="ARBA" id="ARBA00022490"/>
    </source>
</evidence>
<keyword evidence="4" id="KW-0963">Cytoplasm</keyword>
<name>A0A061HEZ3_BLUGR</name>
<reference evidence="11" key="3">
    <citation type="submission" date="2018-07" db="EMBL/GenBank/DDBJ databases">
        <authorList>
            <person name="Quirk P.G."/>
            <person name="Krulwich T.A."/>
        </authorList>
    </citation>
    <scope>NUCLEOTIDE SEQUENCE</scope>
    <source>
        <strain evidence="11">96224</strain>
    </source>
</reference>
<dbReference type="GO" id="GO:0034399">
    <property type="term" value="C:nuclear periphery"/>
    <property type="evidence" value="ECO:0007669"/>
    <property type="project" value="EnsemblFungi"/>
</dbReference>
<dbReference type="Pfam" id="PF25780">
    <property type="entry name" value="TPR_IPO5"/>
    <property type="match status" value="1"/>
</dbReference>
<keyword evidence="6" id="KW-0653">Protein transport</keyword>
<accession>A0A061HEZ3</accession>
<comment type="subcellular location">
    <subcellularLocation>
        <location evidence="2">Cytoplasm</location>
    </subcellularLocation>
    <subcellularLocation>
        <location evidence="1">Nucleus</location>
    </subcellularLocation>
</comment>
<sequence length="1098" mass="121393">MDEKRFLELLQDIQIPDTERVKAATTVLRKQYYPHPESLAFLLQILTSYHDDGVRQQAAIESLRLIQKHWTSITDDKKLIIRESLLQGTLGESKPLIRHASARVIASIAAIDFKNQQWPQLASLLAHATTSDQVSHRETGTYIIYTLLESDCDIFQDKTSELFQLFGNTIKNTESNEVRINTLLCLGRIAALIKPDEDELNLTRFHEIFPQMVAVLKSAIDEDNEDHIMQAFEVFQNLLCSESALLNKHFKDLITFMMEISSSTSIADESRTQALSFLMQSAKFRKMKIQGTKDLGEMLTLKSIQIATEIDDEADDDDDDEVTPSKTALGLLDLLATNLPPRQVIVPLLQVLPQYVQNPDPKFRQAGILALGMCVEGAPDFIGTQLDNLVPIISQLLDDPEIRVRGAALNSVARLADDLAEELCKHHEALVPLLVKNLDASSSLSQAGGNESSRSLEILKSSCGALDSVSRGIDKATMLTYIPELVPRLGNLLSHPDMNVKASAAGALGSIAESAENEFMPYFESSMKALSQFVTIKHSFEELDLRGVVCDALGSIATAVGAEAFRPYVNDLMQASEEGLHLGHPRLRETSYILWSTLAKVYGLDFNPYLEGVVKGLFESLEQIEIEDQLDLEDGNQELLGQKVNVSGNKITSATSSNCCSEEICNDHDSDWDDDFSHTAVAMEKEVAIEVLGDVISHTRRHFMPYFEKAVEITLGLVEHGYDGVRKGAIGTLWRSYACLWAIMEDDSGQKWTPGLPLKQTPSGEALKLGELVTAATTSIWDDEMNRAVVTDINRNVAATLKLCGPAILTQNNFTERTITTCAAIITKSHSCQQDLGDENGQGETEDEESAEYDWLVIDTALDVIIGLSKAIGNQFSDIWRVFQKPIMKLASSQTNYERSTAVGVIAECTSSMGEAVSPFTKELLNILLHRLGDEDAETKSNATYALGQLIFNSTSSNEYLGSYETILSKLEPLLQIQNARTLDNAAGCLSRMIMAHIDCVPVNEMLPMLVDVLPLKEDYEENGPIFECITGLYQQSHPTIISLTPKLIPVFTAVLDEPMAQIETNIREKIVETVKFIAAKEPNIVQGNLVLSNVLNS</sequence>
<dbReference type="GO" id="GO:0031267">
    <property type="term" value="F:small GTPase binding"/>
    <property type="evidence" value="ECO:0007669"/>
    <property type="project" value="InterPro"/>
</dbReference>
<evidence type="ECO:0000259" key="9">
    <source>
        <dbReference type="PROSITE" id="PS50166"/>
    </source>
</evidence>
<dbReference type="InterPro" id="IPR058584">
    <property type="entry name" value="IMB1_TNPO1-like_TPR"/>
</dbReference>
<dbReference type="SMART" id="SM00913">
    <property type="entry name" value="IBN_N"/>
    <property type="match status" value="1"/>
</dbReference>
<dbReference type="PANTHER" id="PTHR10527">
    <property type="entry name" value="IMPORTIN BETA"/>
    <property type="match status" value="1"/>
</dbReference>
<gene>
    <name evidence="10" type="ORF">BGT96224_1404</name>
    <name evidence="11" type="ORF">BGT96224V2_LOCUS4135</name>
</gene>
<evidence type="ECO:0000256" key="3">
    <source>
        <dbReference type="ARBA" id="ARBA00022448"/>
    </source>
</evidence>
<feature type="repeat" description="HEAT" evidence="8">
    <location>
        <begin position="485"/>
        <end position="520"/>
    </location>
</feature>
<dbReference type="Pfam" id="PF03810">
    <property type="entry name" value="IBN_N"/>
    <property type="match status" value="1"/>
</dbReference>
<dbReference type="OrthoDB" id="7862313at2759"/>
<evidence type="ECO:0000256" key="8">
    <source>
        <dbReference type="PROSITE-ProRule" id="PRU00103"/>
    </source>
</evidence>
<dbReference type="InterPro" id="IPR040122">
    <property type="entry name" value="Importin_beta"/>
</dbReference>
<feature type="domain" description="Importin N-terminal" evidence="9">
    <location>
        <begin position="24"/>
        <end position="91"/>
    </location>
</feature>
<dbReference type="Pfam" id="PF13513">
    <property type="entry name" value="HEAT_EZ"/>
    <property type="match status" value="1"/>
</dbReference>
<dbReference type="EMBL" id="KE375078">
    <property type="protein sequence ID" value="EPQ64206.1"/>
    <property type="molecule type" value="Genomic_DNA"/>
</dbReference>
<organism evidence="11">
    <name type="scientific">Blumeria graminis f. sp. tritici 96224</name>
    <dbReference type="NCBI Taxonomy" id="1268274"/>
    <lineage>
        <taxon>Eukaryota</taxon>
        <taxon>Fungi</taxon>
        <taxon>Dikarya</taxon>
        <taxon>Ascomycota</taxon>
        <taxon>Pezizomycotina</taxon>
        <taxon>Leotiomycetes</taxon>
        <taxon>Erysiphales</taxon>
        <taxon>Erysiphaceae</taxon>
        <taxon>Blumeria</taxon>
    </lineage>
</organism>
<evidence type="ECO:0000256" key="5">
    <source>
        <dbReference type="ARBA" id="ARBA00022737"/>
    </source>
</evidence>
<evidence type="ECO:0000313" key="12">
    <source>
        <dbReference type="Proteomes" id="UP000053110"/>
    </source>
</evidence>
<dbReference type="Pfam" id="PF25574">
    <property type="entry name" value="TPR_IMB1"/>
    <property type="match status" value="2"/>
</dbReference>
<dbReference type="SUPFAM" id="SSF48371">
    <property type="entry name" value="ARM repeat"/>
    <property type="match status" value="2"/>
</dbReference>
<evidence type="ECO:0000256" key="7">
    <source>
        <dbReference type="ARBA" id="ARBA00023242"/>
    </source>
</evidence>
<dbReference type="PROSITE" id="PS50166">
    <property type="entry name" value="IMPORTIN_B_NT"/>
    <property type="match status" value="1"/>
</dbReference>
<dbReference type="InterPro" id="IPR001494">
    <property type="entry name" value="Importin-beta_N"/>
</dbReference>